<evidence type="ECO:0000313" key="3">
    <source>
        <dbReference type="EMBL" id="AEY60834.1"/>
    </source>
</evidence>
<reference evidence="3" key="1">
    <citation type="submission" date="2011-11" db="EMBL/GenBank/DDBJ databases">
        <title>Decoding the brain transcriptome of the Eastern honeybee (Apis cerana) based on pyrosequencing.</title>
        <authorList>
            <person name="Sun L."/>
            <person name="Zheng H."/>
            <person name="Wang Y."/>
            <person name="Xie X."/>
            <person name="Zhu Y."/>
            <person name="Gu W."/>
            <person name="Wang S."/>
        </authorList>
    </citation>
    <scope>NUCLEOTIDE SEQUENCE</scope>
    <source>
        <tissue evidence="3">Brain</tissue>
    </source>
</reference>
<sequence length="101" mass="11898">MTESSFLTIERLGVDEVWLPVATDANWETKFEWQRMSMVLGSSQVTITWQVPEDIKAGEYRIRHNGYYRYILGGIFPYYGVSNHFQVLSTESSCCKRHYYE</sequence>
<dbReference type="AlphaFoldDB" id="V9IKI9"/>
<dbReference type="GO" id="GO:0017040">
    <property type="term" value="F:N-acylsphingosine amidohydrolase activity"/>
    <property type="evidence" value="ECO:0007669"/>
    <property type="project" value="InterPro"/>
</dbReference>
<evidence type="ECO:0000259" key="2">
    <source>
        <dbReference type="Pfam" id="PF17048"/>
    </source>
</evidence>
<feature type="domain" description="Neutral/alkaline non-lysosomal ceramidase C-terminal" evidence="2">
    <location>
        <begin position="1"/>
        <end position="87"/>
    </location>
</feature>
<dbReference type="InterPro" id="IPR006823">
    <property type="entry name" value="Ceramidase_alk"/>
</dbReference>
<organism evidence="3">
    <name type="scientific">Apis cerana</name>
    <name type="common">Indian honeybee</name>
    <dbReference type="NCBI Taxonomy" id="7461"/>
    <lineage>
        <taxon>Eukaryota</taxon>
        <taxon>Metazoa</taxon>
        <taxon>Ecdysozoa</taxon>
        <taxon>Arthropoda</taxon>
        <taxon>Hexapoda</taxon>
        <taxon>Insecta</taxon>
        <taxon>Pterygota</taxon>
        <taxon>Neoptera</taxon>
        <taxon>Endopterygota</taxon>
        <taxon>Hymenoptera</taxon>
        <taxon>Apocrita</taxon>
        <taxon>Aculeata</taxon>
        <taxon>Apoidea</taxon>
        <taxon>Anthophila</taxon>
        <taxon>Apidae</taxon>
        <taxon>Apis</taxon>
    </lineage>
</organism>
<accession>V9IKI9</accession>
<dbReference type="GO" id="GO:0046512">
    <property type="term" value="P:sphingosine biosynthetic process"/>
    <property type="evidence" value="ECO:0007669"/>
    <property type="project" value="TreeGrafter"/>
</dbReference>
<proteinExistence type="evidence at transcript level"/>
<dbReference type="EMBL" id="JR049011">
    <property type="protein sequence ID" value="AEY60834.1"/>
    <property type="molecule type" value="mRNA"/>
</dbReference>
<protein>
    <submittedName>
        <fullName evidence="3">Neutral ceramidase</fullName>
    </submittedName>
</protein>
<dbReference type="PANTHER" id="PTHR12670">
    <property type="entry name" value="CERAMIDASE"/>
    <property type="match status" value="1"/>
</dbReference>
<name>V9IKI9_APICE</name>
<dbReference type="Gene3D" id="2.60.40.2300">
    <property type="entry name" value="Neutral/alkaline non-lysosomal ceramidase, C-terminal domain"/>
    <property type="match status" value="1"/>
</dbReference>
<comment type="similarity">
    <text evidence="1">Belongs to the neutral ceramidase family.</text>
</comment>
<dbReference type="PANTHER" id="PTHR12670:SF1">
    <property type="entry name" value="NEUTRAL CERAMIDASE"/>
    <property type="match status" value="1"/>
</dbReference>
<dbReference type="GO" id="GO:0005576">
    <property type="term" value="C:extracellular region"/>
    <property type="evidence" value="ECO:0007669"/>
    <property type="project" value="TreeGrafter"/>
</dbReference>
<dbReference type="InterPro" id="IPR031331">
    <property type="entry name" value="NEUT/ALK_ceramidase_C"/>
</dbReference>
<dbReference type="InterPro" id="IPR038445">
    <property type="entry name" value="NCDase_C_sf"/>
</dbReference>
<dbReference type="Pfam" id="PF17048">
    <property type="entry name" value="Ceramidse_alk_C"/>
    <property type="match status" value="1"/>
</dbReference>
<evidence type="ECO:0000256" key="1">
    <source>
        <dbReference type="ARBA" id="ARBA00009835"/>
    </source>
</evidence>
<dbReference type="GO" id="GO:0046514">
    <property type="term" value="P:ceramide catabolic process"/>
    <property type="evidence" value="ECO:0007669"/>
    <property type="project" value="InterPro"/>
</dbReference>
<gene>
    <name evidence="3" type="ORF">ACCB10232</name>
</gene>
<dbReference type="GO" id="GO:0016020">
    <property type="term" value="C:membrane"/>
    <property type="evidence" value="ECO:0007669"/>
    <property type="project" value="GOC"/>
</dbReference>
<dbReference type="GO" id="GO:0042759">
    <property type="term" value="P:long-chain fatty acid biosynthetic process"/>
    <property type="evidence" value="ECO:0007669"/>
    <property type="project" value="TreeGrafter"/>
</dbReference>